<dbReference type="InterPro" id="IPR029044">
    <property type="entry name" value="Nucleotide-diphossugar_trans"/>
</dbReference>
<dbReference type="PANTHER" id="PTHR22572">
    <property type="entry name" value="SUGAR-1-PHOSPHATE GUANYL TRANSFERASE"/>
    <property type="match status" value="1"/>
</dbReference>
<proteinExistence type="predicted"/>
<organism evidence="2">
    <name type="scientific">uncultured marine thaumarchaeote KM3_187_A08</name>
    <dbReference type="NCBI Taxonomy" id="1456073"/>
    <lineage>
        <taxon>Archaea</taxon>
        <taxon>Nitrososphaerota</taxon>
        <taxon>environmental samples</taxon>
    </lineage>
</organism>
<dbReference type="EMBL" id="KF900749">
    <property type="protein sequence ID" value="AIF05763.1"/>
    <property type="molecule type" value="Genomic_DNA"/>
</dbReference>
<feature type="domain" description="Nucleotidyl transferase" evidence="1">
    <location>
        <begin position="6"/>
        <end position="228"/>
    </location>
</feature>
<dbReference type="InterPro" id="IPR005835">
    <property type="entry name" value="NTP_transferase_dom"/>
</dbReference>
<accession>A0A075GVD5</accession>
<dbReference type="InterPro" id="IPR050486">
    <property type="entry name" value="Mannose-1P_guanyltransferase"/>
</dbReference>
<reference evidence="2" key="1">
    <citation type="journal article" date="2014" name="Genome Biol. Evol.">
        <title>Pangenome evidence for extensive interdomain horizontal transfer affecting lineage core and shell genes in uncultured planktonic thaumarchaeota and euryarchaeota.</title>
        <authorList>
            <person name="Deschamps P."/>
            <person name="Zivanovic Y."/>
            <person name="Moreira D."/>
            <person name="Rodriguez-Valera F."/>
            <person name="Lopez-Garcia P."/>
        </authorList>
    </citation>
    <scope>NUCLEOTIDE SEQUENCE</scope>
</reference>
<evidence type="ECO:0000313" key="2">
    <source>
        <dbReference type="EMBL" id="AIF05763.1"/>
    </source>
</evidence>
<keyword evidence="2" id="KW-0808">Transferase</keyword>
<dbReference type="GO" id="GO:0016740">
    <property type="term" value="F:transferase activity"/>
    <property type="evidence" value="ECO:0007669"/>
    <property type="project" value="UniProtKB-KW"/>
</dbReference>
<dbReference type="AlphaFoldDB" id="A0A075GVD5"/>
<dbReference type="CDD" id="cd04181">
    <property type="entry name" value="NTP_transferase"/>
    <property type="match status" value="1"/>
</dbReference>
<dbReference type="Gene3D" id="3.90.550.10">
    <property type="entry name" value="Spore Coat Polysaccharide Biosynthesis Protein SpsA, Chain A"/>
    <property type="match status" value="1"/>
</dbReference>
<dbReference type="SUPFAM" id="SSF53448">
    <property type="entry name" value="Nucleotide-diphospho-sugar transferases"/>
    <property type="match status" value="1"/>
</dbReference>
<dbReference type="Pfam" id="PF00483">
    <property type="entry name" value="NTP_transferase"/>
    <property type="match status" value="1"/>
</dbReference>
<sequence>MKYVMKALILAGGMGKRLRPLTDDKPKPMIPISNKPILEWQIDWLKSHNIRDIVLCTGYMGDNISEYFGNGEKFDVNIEYSKEEEPLGTGGALMQSRSLLESHSNFLVMNGDIMTDIDPISLIQHLTDKLIGTIAVVALRSPFGEIEIQENGLISSFTEKPILNDHWINAGIYCLSNNVFSYLSDVGSLESDVFPILATENKLSAIKQNDIKWRSIDSHKDIEEAQKEFGN</sequence>
<protein>
    <submittedName>
        <fullName evidence="2">Putative sugar-phosphate nucleotidyl transferase</fullName>
    </submittedName>
</protein>
<name>A0A075GVD5_9ARCH</name>
<evidence type="ECO:0000259" key="1">
    <source>
        <dbReference type="Pfam" id="PF00483"/>
    </source>
</evidence>